<dbReference type="EMBL" id="CADCTR010000554">
    <property type="protein sequence ID" value="CAA9248465.1"/>
    <property type="molecule type" value="Genomic_DNA"/>
</dbReference>
<keyword evidence="2" id="KW-1133">Transmembrane helix</keyword>
<feature type="transmembrane region" description="Helical" evidence="2">
    <location>
        <begin position="141"/>
        <end position="163"/>
    </location>
</feature>
<evidence type="ECO:0000313" key="3">
    <source>
        <dbReference type="EMBL" id="CAA9248465.1"/>
    </source>
</evidence>
<evidence type="ECO:0000256" key="2">
    <source>
        <dbReference type="SAM" id="Phobius"/>
    </source>
</evidence>
<dbReference type="AlphaFoldDB" id="A0A6J4IF71"/>
<feature type="region of interest" description="Disordered" evidence="1">
    <location>
        <begin position="114"/>
        <end position="138"/>
    </location>
</feature>
<name>A0A6J4IF71_9CHLR</name>
<evidence type="ECO:0008006" key="4">
    <source>
        <dbReference type="Google" id="ProtNLM"/>
    </source>
</evidence>
<reference evidence="3" key="1">
    <citation type="submission" date="2020-02" db="EMBL/GenBank/DDBJ databases">
        <authorList>
            <person name="Meier V. D."/>
        </authorList>
    </citation>
    <scope>NUCLEOTIDE SEQUENCE</scope>
    <source>
        <strain evidence="3">AVDCRST_MAG93</strain>
    </source>
</reference>
<keyword evidence="2" id="KW-0812">Transmembrane</keyword>
<evidence type="ECO:0000256" key="1">
    <source>
        <dbReference type="SAM" id="MobiDB-lite"/>
    </source>
</evidence>
<gene>
    <name evidence="3" type="ORF">AVDCRST_MAG93-1639</name>
</gene>
<accession>A0A6J4IF71</accession>
<keyword evidence="2" id="KW-0472">Membrane</keyword>
<protein>
    <recommendedName>
        <fullName evidence="4">DUF4149 domain-containing protein</fullName>
    </recommendedName>
</protein>
<proteinExistence type="predicted"/>
<organism evidence="3">
    <name type="scientific">uncultured Chloroflexia bacterium</name>
    <dbReference type="NCBI Taxonomy" id="1672391"/>
    <lineage>
        <taxon>Bacteria</taxon>
        <taxon>Bacillati</taxon>
        <taxon>Chloroflexota</taxon>
        <taxon>Chloroflexia</taxon>
        <taxon>environmental samples</taxon>
    </lineage>
</organism>
<sequence length="179" mass="18522">MKEASNTAKIAHNLGLAAWFGGALFGQVALNPTVERISDKNERGRVLNEAWGRFNAVNFASTAATLLAWRLGGLKPDAELRAPGLMRLKNLMLGGAAVSGIASGILGARIAKQSSEGDTPVESGTQPAPETPQEAASSQRLISLTGTSNLALLVGVIAVSAVIENSAPKPRGVLSRLLT</sequence>